<dbReference type="SUPFAM" id="SSF56784">
    <property type="entry name" value="HAD-like"/>
    <property type="match status" value="1"/>
</dbReference>
<keyword evidence="8" id="KW-0460">Magnesium</keyword>
<evidence type="ECO:0000256" key="2">
    <source>
        <dbReference type="ARBA" id="ARBA00004699"/>
    </source>
</evidence>
<dbReference type="PANTHER" id="PTHR10466:SF0">
    <property type="entry name" value="PHOSPHOMANNOMUTASE"/>
    <property type="match status" value="1"/>
</dbReference>
<evidence type="ECO:0000256" key="8">
    <source>
        <dbReference type="ARBA" id="ARBA00022842"/>
    </source>
</evidence>
<keyword evidence="12" id="KW-1185">Reference proteome</keyword>
<dbReference type="InterPro" id="IPR005002">
    <property type="entry name" value="PMM"/>
</dbReference>
<evidence type="ECO:0000313" key="12">
    <source>
        <dbReference type="Proteomes" id="UP001583280"/>
    </source>
</evidence>
<dbReference type="Gene3D" id="3.40.50.1000">
    <property type="entry name" value="HAD superfamily/HAD-like"/>
    <property type="match status" value="1"/>
</dbReference>
<keyword evidence="6 10" id="KW-0963">Cytoplasm</keyword>
<dbReference type="InterPro" id="IPR036412">
    <property type="entry name" value="HAD-like_sf"/>
</dbReference>
<comment type="function">
    <text evidence="10">Involved in the synthesis of the GDP-mannose and dolichol-phosphate-mannose required for a number of critical mannosyl transfer reactions.</text>
</comment>
<comment type="pathway">
    <text evidence="2 10">Nucleotide-sugar biosynthesis; GDP-alpha-D-mannose biosynthesis; alpha-D-mannose 1-phosphate from D-fructose 6-phosphate: step 2/2.</text>
</comment>
<keyword evidence="9 10" id="KW-0413">Isomerase</keyword>
<keyword evidence="7" id="KW-0479">Metal-binding</keyword>
<dbReference type="SFLD" id="SFLDG01140">
    <property type="entry name" value="C2.B:_Phosphomannomutase_and_P"/>
    <property type="match status" value="1"/>
</dbReference>
<evidence type="ECO:0000313" key="11">
    <source>
        <dbReference type="EMBL" id="KAL1892056.1"/>
    </source>
</evidence>
<evidence type="ECO:0000256" key="5">
    <source>
        <dbReference type="ARBA" id="ARBA00012730"/>
    </source>
</evidence>
<dbReference type="EMBL" id="JAWDJO010000139">
    <property type="protein sequence ID" value="KAL1892056.1"/>
    <property type="molecule type" value="Genomic_DNA"/>
</dbReference>
<dbReference type="CDD" id="cd02585">
    <property type="entry name" value="HAD_PMM"/>
    <property type="match status" value="1"/>
</dbReference>
<dbReference type="SFLD" id="SFLDG01143">
    <property type="entry name" value="C2.B.3:_Phosphomannomutase_Lik"/>
    <property type="match status" value="1"/>
</dbReference>
<dbReference type="InterPro" id="IPR023214">
    <property type="entry name" value="HAD_sf"/>
</dbReference>
<sequence length="267" mass="30272">MTTTSCPPIGQRRINDTICLFDVDDTLTPARKKISPEMVEVLSKLRQTMAIGFVGGSDYSKASEQMGDTGRPVLDMFDFCFPENGLTAFYQGTPLPSANFIGWFGEEKYKKFVRFVLHYIADLDLPIKRGTFLEFRRGMVNISPIGRNASSEERNAYEKHDLEHKIREKFIAALKKEFSHMDLTYSIGGQISFDVFPTGWDKTYCLRHVEEFATKPDGQAFKNVHFFGDKTFEGGNDYQIFNDPRTIGHTVVSPADTAKQLSELFGI</sequence>
<dbReference type="Gene3D" id="3.30.1240.20">
    <property type="match status" value="1"/>
</dbReference>
<gene>
    <name evidence="11" type="primary">PMM1</name>
    <name evidence="11" type="ORF">Cpir12675_004707</name>
</gene>
<dbReference type="GO" id="GO:0004615">
    <property type="term" value="F:phosphomannomutase activity"/>
    <property type="evidence" value="ECO:0007669"/>
    <property type="project" value="UniProtKB-EC"/>
</dbReference>
<comment type="similarity">
    <text evidence="3 10">Belongs to the eukaryotic PMM family.</text>
</comment>
<evidence type="ECO:0000256" key="3">
    <source>
        <dbReference type="ARBA" id="ARBA00009736"/>
    </source>
</evidence>
<comment type="catalytic activity">
    <reaction evidence="10">
        <text>alpha-D-mannose 1-phosphate = D-mannose 6-phosphate</text>
        <dbReference type="Rhea" id="RHEA:11140"/>
        <dbReference type="ChEBI" id="CHEBI:58409"/>
        <dbReference type="ChEBI" id="CHEBI:58735"/>
        <dbReference type="EC" id="5.4.2.8"/>
    </reaction>
</comment>
<comment type="subcellular location">
    <subcellularLocation>
        <location evidence="1 10">Cytoplasm</location>
    </subcellularLocation>
</comment>
<accession>A0ABR3YUK4</accession>
<dbReference type="Proteomes" id="UP001583280">
    <property type="component" value="Unassembled WGS sequence"/>
</dbReference>
<comment type="caution">
    <text evidence="11">The sequence shown here is derived from an EMBL/GenBank/DDBJ whole genome shotgun (WGS) entry which is preliminary data.</text>
</comment>
<dbReference type="InterPro" id="IPR043169">
    <property type="entry name" value="PMM_cap"/>
</dbReference>
<name>A0ABR3YUK4_9PEZI</name>
<protein>
    <recommendedName>
        <fullName evidence="5 10">Phosphomannomutase</fullName>
        <ecNumber evidence="5 10">5.4.2.8</ecNumber>
    </recommendedName>
</protein>
<evidence type="ECO:0000256" key="1">
    <source>
        <dbReference type="ARBA" id="ARBA00004496"/>
    </source>
</evidence>
<evidence type="ECO:0000256" key="7">
    <source>
        <dbReference type="ARBA" id="ARBA00022723"/>
    </source>
</evidence>
<evidence type="ECO:0000256" key="10">
    <source>
        <dbReference type="RuleBase" id="RU361118"/>
    </source>
</evidence>
<dbReference type="SFLD" id="SFLDS00003">
    <property type="entry name" value="Haloacid_Dehalogenase"/>
    <property type="match status" value="1"/>
</dbReference>
<evidence type="ECO:0000256" key="6">
    <source>
        <dbReference type="ARBA" id="ARBA00022490"/>
    </source>
</evidence>
<dbReference type="InterPro" id="IPR006379">
    <property type="entry name" value="HAD-SF_hydro_IIB"/>
</dbReference>
<dbReference type="SFLD" id="SFLDF00445">
    <property type="entry name" value="alpha-phosphomannomutase"/>
    <property type="match status" value="1"/>
</dbReference>
<evidence type="ECO:0000256" key="4">
    <source>
        <dbReference type="ARBA" id="ARBA00011738"/>
    </source>
</evidence>
<organism evidence="11 12">
    <name type="scientific">Ceratocystis pirilliformis</name>
    <dbReference type="NCBI Taxonomy" id="259994"/>
    <lineage>
        <taxon>Eukaryota</taxon>
        <taxon>Fungi</taxon>
        <taxon>Dikarya</taxon>
        <taxon>Ascomycota</taxon>
        <taxon>Pezizomycotina</taxon>
        <taxon>Sordariomycetes</taxon>
        <taxon>Hypocreomycetidae</taxon>
        <taxon>Microascales</taxon>
        <taxon>Ceratocystidaceae</taxon>
        <taxon>Ceratocystis</taxon>
    </lineage>
</organism>
<evidence type="ECO:0000256" key="9">
    <source>
        <dbReference type="ARBA" id="ARBA00023235"/>
    </source>
</evidence>
<comment type="subunit">
    <text evidence="4 10">Homodimer.</text>
</comment>
<dbReference type="Pfam" id="PF03332">
    <property type="entry name" value="PMM"/>
    <property type="match status" value="1"/>
</dbReference>
<dbReference type="NCBIfam" id="TIGR01484">
    <property type="entry name" value="HAD-SF-IIB"/>
    <property type="match status" value="1"/>
</dbReference>
<reference evidence="11 12" key="1">
    <citation type="journal article" date="2024" name="IMA Fungus">
        <title>IMA Genome - F19 : A genome assembly and annotation guide to empower mycologists, including annotated draft genome sequences of Ceratocystis pirilliformis, Diaporthe australafricana, Fusarium ophioides, Paecilomyces lecythidis, and Sporothrix stenoceras.</title>
        <authorList>
            <person name="Aylward J."/>
            <person name="Wilson A.M."/>
            <person name="Visagie C.M."/>
            <person name="Spraker J."/>
            <person name="Barnes I."/>
            <person name="Buitendag C."/>
            <person name="Ceriani C."/>
            <person name="Del Mar Angel L."/>
            <person name="du Plessis D."/>
            <person name="Fuchs T."/>
            <person name="Gasser K."/>
            <person name="Kramer D."/>
            <person name="Li W."/>
            <person name="Munsamy K."/>
            <person name="Piso A."/>
            <person name="Price J.L."/>
            <person name="Sonnekus B."/>
            <person name="Thomas C."/>
            <person name="van der Nest A."/>
            <person name="van Dijk A."/>
            <person name="van Heerden A."/>
            <person name="van Vuuren N."/>
            <person name="Yilmaz N."/>
            <person name="Duong T.A."/>
            <person name="van der Merwe N.A."/>
            <person name="Wingfield M.J."/>
            <person name="Wingfield B.D."/>
        </authorList>
    </citation>
    <scope>NUCLEOTIDE SEQUENCE [LARGE SCALE GENOMIC DNA]</scope>
    <source>
        <strain evidence="11 12">CMW 12675</strain>
    </source>
</reference>
<dbReference type="EC" id="5.4.2.8" evidence="5 10"/>
<proteinExistence type="inferred from homology"/>
<dbReference type="PANTHER" id="PTHR10466">
    <property type="entry name" value="PHOSPHOMANNOMUTASE"/>
    <property type="match status" value="1"/>
</dbReference>